<accession>A0ABN9BAQ9</accession>
<sequence>SPGASKYFSQSPMGRRTVLFTNSSSPCQFGTLLWMASSVITVKHTETAPCTPCTQLTH</sequence>
<gene>
    <name evidence="1" type="ORF">SPARVUS_LOCUS2516726</name>
</gene>
<proteinExistence type="predicted"/>
<evidence type="ECO:0000313" key="1">
    <source>
        <dbReference type="EMBL" id="CAI9544659.1"/>
    </source>
</evidence>
<evidence type="ECO:0000313" key="2">
    <source>
        <dbReference type="Proteomes" id="UP001162483"/>
    </source>
</evidence>
<comment type="caution">
    <text evidence="1">The sequence shown here is derived from an EMBL/GenBank/DDBJ whole genome shotgun (WGS) entry which is preliminary data.</text>
</comment>
<dbReference type="Proteomes" id="UP001162483">
    <property type="component" value="Unassembled WGS sequence"/>
</dbReference>
<feature type="non-terminal residue" evidence="1">
    <location>
        <position position="1"/>
    </location>
</feature>
<organism evidence="1 2">
    <name type="scientific">Staurois parvus</name>
    <dbReference type="NCBI Taxonomy" id="386267"/>
    <lineage>
        <taxon>Eukaryota</taxon>
        <taxon>Metazoa</taxon>
        <taxon>Chordata</taxon>
        <taxon>Craniata</taxon>
        <taxon>Vertebrata</taxon>
        <taxon>Euteleostomi</taxon>
        <taxon>Amphibia</taxon>
        <taxon>Batrachia</taxon>
        <taxon>Anura</taxon>
        <taxon>Neobatrachia</taxon>
        <taxon>Ranoidea</taxon>
        <taxon>Ranidae</taxon>
        <taxon>Staurois</taxon>
    </lineage>
</organism>
<reference evidence="1" key="1">
    <citation type="submission" date="2023-05" db="EMBL/GenBank/DDBJ databases">
        <authorList>
            <person name="Stuckert A."/>
        </authorList>
    </citation>
    <scope>NUCLEOTIDE SEQUENCE</scope>
</reference>
<dbReference type="EMBL" id="CATNWA010003142">
    <property type="protein sequence ID" value="CAI9544659.1"/>
    <property type="molecule type" value="Genomic_DNA"/>
</dbReference>
<keyword evidence="2" id="KW-1185">Reference proteome</keyword>
<name>A0ABN9BAQ9_9NEOB</name>
<protein>
    <submittedName>
        <fullName evidence="1">Uncharacterized protein</fullName>
    </submittedName>
</protein>